<dbReference type="EMBL" id="JAMQQD010000005">
    <property type="protein sequence ID" value="MCW7516379.1"/>
    <property type="molecule type" value="Genomic_DNA"/>
</dbReference>
<dbReference type="RefSeq" id="WP_100727256.1">
    <property type="nucleotide sequence ID" value="NZ_JAMQPS010000002.1"/>
</dbReference>
<organism evidence="1 2">
    <name type="scientific">Leptospira levettii</name>
    <dbReference type="NCBI Taxonomy" id="2023178"/>
    <lineage>
        <taxon>Bacteria</taxon>
        <taxon>Pseudomonadati</taxon>
        <taxon>Spirochaetota</taxon>
        <taxon>Spirochaetia</taxon>
        <taxon>Leptospirales</taxon>
        <taxon>Leptospiraceae</taxon>
        <taxon>Leptospira</taxon>
    </lineage>
</organism>
<evidence type="ECO:0000313" key="1">
    <source>
        <dbReference type="EMBL" id="MCW7516379.1"/>
    </source>
</evidence>
<dbReference type="Proteomes" id="UP001209694">
    <property type="component" value="Unassembled WGS sequence"/>
</dbReference>
<dbReference type="AlphaFoldDB" id="A0A2N0AVT6"/>
<gene>
    <name evidence="1" type="ORF">ND810_14520</name>
</gene>
<accession>A0A2N0AVT6</accession>
<sequence length="198" mass="22546">MKFKFTFLVFITVLLGVVYASETKIKQIPKQKTAKVLKSVAYATIRSTVMVTHTKFDEKEVTYQSCSNDFPNMPGDFPCNLLDVTGTTDQVDTESEVSDAEFAMGRDPEDMNPSGKIHIKVSKEKSRNLNGAVIYLGEGENQLSLFYSPKGQISHYLYQKMIVIFVWKKTDDSPSLAQLYFVKVNDEFFPEEVKEFTF</sequence>
<dbReference type="GeneID" id="93342610"/>
<name>A0A2N0AVT6_9LEPT</name>
<proteinExistence type="predicted"/>
<evidence type="ECO:0000313" key="2">
    <source>
        <dbReference type="Proteomes" id="UP001209694"/>
    </source>
</evidence>
<dbReference type="NCBIfam" id="NF047764">
    <property type="entry name" value="LIC_11883_fam"/>
    <property type="match status" value="1"/>
</dbReference>
<reference evidence="1" key="1">
    <citation type="submission" date="2022-06" db="EMBL/GenBank/DDBJ databases">
        <title>Leptospira isolates from biofilms formed at urban environments.</title>
        <authorList>
            <person name="Ribeiro P.S."/>
            <person name="Sousa T."/>
            <person name="Carvalho N."/>
            <person name="Aburjaile F."/>
            <person name="Neves F."/>
            <person name="Oliveira D."/>
            <person name="Blanco L."/>
            <person name="Lima J."/>
            <person name="Costa F."/>
            <person name="Brenig B."/>
            <person name="Soares S."/>
            <person name="Ramos R."/>
            <person name="Goes-Neto A."/>
            <person name="Matiuzzi M."/>
            <person name="Azevedo V."/>
            <person name="Ristow P."/>
        </authorList>
    </citation>
    <scope>NUCLEOTIDE SEQUENCE</scope>
    <source>
        <strain evidence="1">VSF7</strain>
    </source>
</reference>
<comment type="caution">
    <text evidence="1">The sequence shown here is derived from an EMBL/GenBank/DDBJ whole genome shotgun (WGS) entry which is preliminary data.</text>
</comment>
<protein>
    <submittedName>
        <fullName evidence="1">Uncharacterized protein</fullName>
    </submittedName>
</protein>